<dbReference type="Pfam" id="PF04978">
    <property type="entry name" value="MST"/>
    <property type="match status" value="1"/>
</dbReference>
<accession>A0A542ZHS5</accession>
<comment type="caution">
    <text evidence="1">The sequence shown here is derived from an EMBL/GenBank/DDBJ whole genome shotgun (WGS) entry which is preliminary data.</text>
</comment>
<dbReference type="InterPro" id="IPR034660">
    <property type="entry name" value="DinB/YfiT-like"/>
</dbReference>
<dbReference type="SUPFAM" id="SSF109854">
    <property type="entry name" value="DinB/YfiT-like putative metalloenzymes"/>
    <property type="match status" value="1"/>
</dbReference>
<dbReference type="RefSeq" id="WP_141787847.1">
    <property type="nucleotide sequence ID" value="NZ_BAAAKX010000004.1"/>
</dbReference>
<sequence>MTWTAPEVTLPDGPLTGEDRPMLEGFLAWHRALLRHKCAGLTGEQLAQRSVPPSNLSLLGLVRHMAKVERRWFREQIAGQQLEPMYDPSLGKDADFEYLDPARAQADYERLLEECRLAEEVLAGASYEDTIESRMGTMSVRAVVVHMIEEYAQHSGHADLLRECVDGMTDK</sequence>
<gene>
    <name evidence="1" type="ORF">FB474_1251</name>
</gene>
<keyword evidence="2" id="KW-1185">Reference proteome</keyword>
<dbReference type="AlphaFoldDB" id="A0A542ZHS5"/>
<reference evidence="1 2" key="1">
    <citation type="submission" date="2019-06" db="EMBL/GenBank/DDBJ databases">
        <title>Sequencing the genomes of 1000 actinobacteria strains.</title>
        <authorList>
            <person name="Klenk H.-P."/>
        </authorList>
    </citation>
    <scope>NUCLEOTIDE SEQUENCE [LARGE SCALE GENOMIC DNA]</scope>
    <source>
        <strain evidence="1 2">DSM 18082</strain>
    </source>
</reference>
<dbReference type="EMBL" id="VFOQ01000001">
    <property type="protein sequence ID" value="TQL59881.1"/>
    <property type="molecule type" value="Genomic_DNA"/>
</dbReference>
<organism evidence="1 2">
    <name type="scientific">Oryzihumus leptocrescens</name>
    <dbReference type="NCBI Taxonomy" id="297536"/>
    <lineage>
        <taxon>Bacteria</taxon>
        <taxon>Bacillati</taxon>
        <taxon>Actinomycetota</taxon>
        <taxon>Actinomycetes</taxon>
        <taxon>Micrococcales</taxon>
        <taxon>Intrasporangiaceae</taxon>
        <taxon>Oryzihumus</taxon>
    </lineage>
</organism>
<protein>
    <submittedName>
        <fullName evidence="1">Uncharacterized protein DUF664</fullName>
    </submittedName>
</protein>
<proteinExistence type="predicted"/>
<evidence type="ECO:0000313" key="1">
    <source>
        <dbReference type="EMBL" id="TQL59881.1"/>
    </source>
</evidence>
<dbReference type="OrthoDB" id="4548523at2"/>
<dbReference type="InterPro" id="IPR007061">
    <property type="entry name" value="MST-like"/>
</dbReference>
<name>A0A542ZHS5_9MICO</name>
<evidence type="ECO:0000313" key="2">
    <source>
        <dbReference type="Proteomes" id="UP000319514"/>
    </source>
</evidence>
<dbReference type="Gene3D" id="1.20.120.450">
    <property type="entry name" value="dinb family like domain"/>
    <property type="match status" value="1"/>
</dbReference>
<dbReference type="Proteomes" id="UP000319514">
    <property type="component" value="Unassembled WGS sequence"/>
</dbReference>